<dbReference type="EMBL" id="MNCJ02000316">
    <property type="protein sequence ID" value="KAF5821815.1"/>
    <property type="molecule type" value="Genomic_DNA"/>
</dbReference>
<reference evidence="1" key="3">
    <citation type="submission" date="2020-06" db="EMBL/GenBank/DDBJ databases">
        <title>Helianthus annuus Genome sequencing and assembly Release 2.</title>
        <authorList>
            <person name="Gouzy J."/>
            <person name="Langlade N."/>
            <person name="Munos S."/>
        </authorList>
    </citation>
    <scope>NUCLEOTIDE SEQUENCE</scope>
    <source>
        <tissue evidence="1">Leaves</tissue>
    </source>
</reference>
<gene>
    <name evidence="2" type="ORF">HannXRQ_Chr01g0013011</name>
    <name evidence="1" type="ORF">HanXRQr2_Chr01g0019281</name>
</gene>
<protein>
    <submittedName>
        <fullName evidence="2">Uncharacterized protein</fullName>
    </submittedName>
</protein>
<dbReference type="Gramene" id="mRNA:HanXRQr2_Chr01g0019281">
    <property type="protein sequence ID" value="CDS:HanXRQr2_Chr01g0019281.1"/>
    <property type="gene ID" value="HanXRQr2_Chr01g0019281"/>
</dbReference>
<dbReference type="Proteomes" id="UP000215914">
    <property type="component" value="Chromosome 1"/>
</dbReference>
<organism evidence="2 3">
    <name type="scientific">Helianthus annuus</name>
    <name type="common">Common sunflower</name>
    <dbReference type="NCBI Taxonomy" id="4232"/>
    <lineage>
        <taxon>Eukaryota</taxon>
        <taxon>Viridiplantae</taxon>
        <taxon>Streptophyta</taxon>
        <taxon>Embryophyta</taxon>
        <taxon>Tracheophyta</taxon>
        <taxon>Spermatophyta</taxon>
        <taxon>Magnoliopsida</taxon>
        <taxon>eudicotyledons</taxon>
        <taxon>Gunneridae</taxon>
        <taxon>Pentapetalae</taxon>
        <taxon>asterids</taxon>
        <taxon>campanulids</taxon>
        <taxon>Asterales</taxon>
        <taxon>Asteraceae</taxon>
        <taxon>Asteroideae</taxon>
        <taxon>Heliantheae alliance</taxon>
        <taxon>Heliantheae</taxon>
        <taxon>Helianthus</taxon>
    </lineage>
</organism>
<reference evidence="2" key="2">
    <citation type="submission" date="2017-02" db="EMBL/GenBank/DDBJ databases">
        <title>Sunflower complete genome.</title>
        <authorList>
            <person name="Langlade N."/>
            <person name="Munos S."/>
        </authorList>
    </citation>
    <scope>NUCLEOTIDE SEQUENCE [LARGE SCALE GENOMIC DNA]</scope>
    <source>
        <tissue evidence="2">Leaves</tissue>
    </source>
</reference>
<name>A0A251VMW2_HELAN</name>
<sequence length="51" mass="5889">MKILLGKPHPFFHRHDLILFGDVTVVVQMCNGEVMVVVWWQVVDLVGEEKV</sequence>
<reference evidence="1 3" key="1">
    <citation type="journal article" date="2017" name="Nature">
        <title>The sunflower genome provides insights into oil metabolism, flowering and Asterid evolution.</title>
        <authorList>
            <person name="Badouin H."/>
            <person name="Gouzy J."/>
            <person name="Grassa C.J."/>
            <person name="Murat F."/>
            <person name="Staton S.E."/>
            <person name="Cottret L."/>
            <person name="Lelandais-Briere C."/>
            <person name="Owens G.L."/>
            <person name="Carrere S."/>
            <person name="Mayjonade B."/>
            <person name="Legrand L."/>
            <person name="Gill N."/>
            <person name="Kane N.C."/>
            <person name="Bowers J.E."/>
            <person name="Hubner S."/>
            <person name="Bellec A."/>
            <person name="Berard A."/>
            <person name="Berges H."/>
            <person name="Blanchet N."/>
            <person name="Boniface M.C."/>
            <person name="Brunel D."/>
            <person name="Catrice O."/>
            <person name="Chaidir N."/>
            <person name="Claudel C."/>
            <person name="Donnadieu C."/>
            <person name="Faraut T."/>
            <person name="Fievet G."/>
            <person name="Helmstetter N."/>
            <person name="King M."/>
            <person name="Knapp S.J."/>
            <person name="Lai Z."/>
            <person name="Le Paslier M.C."/>
            <person name="Lippi Y."/>
            <person name="Lorenzon L."/>
            <person name="Mandel J.R."/>
            <person name="Marage G."/>
            <person name="Marchand G."/>
            <person name="Marquand E."/>
            <person name="Bret-Mestries E."/>
            <person name="Morien E."/>
            <person name="Nambeesan S."/>
            <person name="Nguyen T."/>
            <person name="Pegot-Espagnet P."/>
            <person name="Pouilly N."/>
            <person name="Raftis F."/>
            <person name="Sallet E."/>
            <person name="Schiex T."/>
            <person name="Thomas J."/>
            <person name="Vandecasteele C."/>
            <person name="Vares D."/>
            <person name="Vear F."/>
            <person name="Vautrin S."/>
            <person name="Crespi M."/>
            <person name="Mangin B."/>
            <person name="Burke J.M."/>
            <person name="Salse J."/>
            <person name="Munos S."/>
            <person name="Vincourt P."/>
            <person name="Rieseberg L.H."/>
            <person name="Langlade N.B."/>
        </authorList>
    </citation>
    <scope>NUCLEOTIDE SEQUENCE [LARGE SCALE GENOMIC DNA]</scope>
    <source>
        <strain evidence="3">cv. SF193</strain>
        <tissue evidence="1">Leaves</tissue>
    </source>
</reference>
<dbReference type="InParanoid" id="A0A251VMW2"/>
<accession>A0A251VMW2</accession>
<proteinExistence type="predicted"/>
<keyword evidence="3" id="KW-1185">Reference proteome</keyword>
<dbReference type="EMBL" id="CM007890">
    <property type="protein sequence ID" value="OTG36905.1"/>
    <property type="molecule type" value="Genomic_DNA"/>
</dbReference>
<dbReference type="AlphaFoldDB" id="A0A251VMW2"/>
<evidence type="ECO:0000313" key="1">
    <source>
        <dbReference type="EMBL" id="KAF5821815.1"/>
    </source>
</evidence>
<evidence type="ECO:0000313" key="3">
    <source>
        <dbReference type="Proteomes" id="UP000215914"/>
    </source>
</evidence>
<evidence type="ECO:0000313" key="2">
    <source>
        <dbReference type="EMBL" id="OTG36905.1"/>
    </source>
</evidence>